<keyword evidence="2 5" id="KW-0808">Transferase</keyword>
<evidence type="ECO:0000313" key="7">
    <source>
        <dbReference type="EMBL" id="EAR11444.1"/>
    </source>
</evidence>
<dbReference type="RefSeq" id="WP_008045103.1">
    <property type="nucleotide sequence ID" value="NZ_CH724151.1"/>
</dbReference>
<dbReference type="InterPro" id="IPR013216">
    <property type="entry name" value="Methyltransf_11"/>
</dbReference>
<comment type="function">
    <text evidence="5">O-methyltransferase that catalyzes the 2 O-methylation steps in the ubiquinone biosynthetic pathway.</text>
</comment>
<dbReference type="STRING" id="314283.MED297_21192"/>
<dbReference type="NCBIfam" id="TIGR01983">
    <property type="entry name" value="UbiG"/>
    <property type="match status" value="1"/>
</dbReference>
<dbReference type="Pfam" id="PF08241">
    <property type="entry name" value="Methyltransf_11"/>
    <property type="match status" value="1"/>
</dbReference>
<evidence type="ECO:0000259" key="6">
    <source>
        <dbReference type="Pfam" id="PF08241"/>
    </source>
</evidence>
<dbReference type="InterPro" id="IPR029063">
    <property type="entry name" value="SAM-dependent_MTases_sf"/>
</dbReference>
<keyword evidence="1 5" id="KW-0489">Methyltransferase</keyword>
<dbReference type="Gene3D" id="3.40.50.150">
    <property type="entry name" value="Vaccinia Virus protein VP39"/>
    <property type="match status" value="1"/>
</dbReference>
<dbReference type="PANTHER" id="PTHR43464">
    <property type="entry name" value="METHYLTRANSFERASE"/>
    <property type="match status" value="1"/>
</dbReference>
<keyword evidence="7" id="KW-0830">Ubiquinone</keyword>
<evidence type="ECO:0000256" key="5">
    <source>
        <dbReference type="HAMAP-Rule" id="MF_00472"/>
    </source>
</evidence>
<dbReference type="GO" id="GO:0032259">
    <property type="term" value="P:methylation"/>
    <property type="evidence" value="ECO:0007669"/>
    <property type="project" value="UniProtKB-KW"/>
</dbReference>
<comment type="pathway">
    <text evidence="5">Cofactor biosynthesis; ubiquinone biosynthesis.</text>
</comment>
<feature type="binding site" evidence="5">
    <location>
        <position position="133"/>
    </location>
    <ligand>
        <name>S-adenosyl-L-methionine</name>
        <dbReference type="ChEBI" id="CHEBI:59789"/>
    </ligand>
</feature>
<comment type="similarity">
    <text evidence="5">Belongs to the methyltransferase superfamily. UbiG/COQ3 family.</text>
</comment>
<dbReference type="GO" id="GO:0102208">
    <property type="term" value="F:2-polyprenyl-6-hydroxyphenol methylase activity"/>
    <property type="evidence" value="ECO:0007669"/>
    <property type="project" value="UniProtKB-EC"/>
</dbReference>
<keyword evidence="8" id="KW-1185">Reference proteome</keyword>
<dbReference type="UniPathway" id="UPA00232"/>
<keyword evidence="4 5" id="KW-0949">S-adenosyl-L-methionine</keyword>
<dbReference type="EMBL" id="AAOE01000001">
    <property type="protein sequence ID" value="EAR11444.1"/>
    <property type="molecule type" value="Genomic_DNA"/>
</dbReference>
<protein>
    <recommendedName>
        <fullName evidence="5">Ubiquinone biosynthesis O-methyltransferase</fullName>
    </recommendedName>
    <alternativeName>
        <fullName evidence="5">2-polyprenyl-6-hydroxyphenol methylase</fullName>
        <ecNumber evidence="5">2.1.1.222</ecNumber>
    </alternativeName>
    <alternativeName>
        <fullName evidence="5">3-demethylubiquinone 3-O-methyltransferase</fullName>
        <ecNumber evidence="5">2.1.1.64</ecNumber>
    </alternativeName>
</protein>
<comment type="caution">
    <text evidence="7">The sequence shown here is derived from an EMBL/GenBank/DDBJ whole genome shotgun (WGS) entry which is preliminary data.</text>
</comment>
<dbReference type="HOGENOM" id="CLU_042432_4_0_6"/>
<evidence type="ECO:0000256" key="4">
    <source>
        <dbReference type="ARBA" id="ARBA00022691"/>
    </source>
</evidence>
<evidence type="ECO:0000313" key="8">
    <source>
        <dbReference type="Proteomes" id="UP000005953"/>
    </source>
</evidence>
<comment type="catalytic activity">
    <reaction evidence="5">
        <text>a 3-demethylubiquinol + S-adenosyl-L-methionine = a ubiquinol + S-adenosyl-L-homocysteine + H(+)</text>
        <dbReference type="Rhea" id="RHEA:44380"/>
        <dbReference type="Rhea" id="RHEA-COMP:9566"/>
        <dbReference type="Rhea" id="RHEA-COMP:10914"/>
        <dbReference type="ChEBI" id="CHEBI:15378"/>
        <dbReference type="ChEBI" id="CHEBI:17976"/>
        <dbReference type="ChEBI" id="CHEBI:57856"/>
        <dbReference type="ChEBI" id="CHEBI:59789"/>
        <dbReference type="ChEBI" id="CHEBI:84422"/>
        <dbReference type="EC" id="2.1.1.64"/>
    </reaction>
</comment>
<organism evidence="7 8">
    <name type="scientific">Reinekea blandensis MED297</name>
    <dbReference type="NCBI Taxonomy" id="314283"/>
    <lineage>
        <taxon>Bacteria</taxon>
        <taxon>Pseudomonadati</taxon>
        <taxon>Pseudomonadota</taxon>
        <taxon>Gammaproteobacteria</taxon>
        <taxon>Oceanospirillales</taxon>
        <taxon>Saccharospirillaceae</taxon>
        <taxon>Reinekea</taxon>
    </lineage>
</organism>
<reference evidence="7 8" key="1">
    <citation type="submission" date="2006-02" db="EMBL/GenBank/DDBJ databases">
        <authorList>
            <person name="Pinhassi J."/>
            <person name="Pedros-Alio C."/>
            <person name="Ferriera S."/>
            <person name="Johnson J."/>
            <person name="Kravitz S."/>
            <person name="Halpern A."/>
            <person name="Remington K."/>
            <person name="Beeson K."/>
            <person name="Tran B."/>
            <person name="Rogers Y.-H."/>
            <person name="Friedman R."/>
            <person name="Venter J.C."/>
        </authorList>
    </citation>
    <scope>NUCLEOTIDE SEQUENCE [LARGE SCALE GENOMIC DNA]</scope>
    <source>
        <strain evidence="7 8">MED297</strain>
    </source>
</reference>
<dbReference type="EC" id="2.1.1.222" evidence="5"/>
<accession>A4B9Z3</accession>
<comment type="catalytic activity">
    <reaction evidence="5">
        <text>a 3-(all-trans-polyprenyl)benzene-1,2-diol + S-adenosyl-L-methionine = a 2-methoxy-6-(all-trans-polyprenyl)phenol + S-adenosyl-L-homocysteine + H(+)</text>
        <dbReference type="Rhea" id="RHEA:31411"/>
        <dbReference type="Rhea" id="RHEA-COMP:9550"/>
        <dbReference type="Rhea" id="RHEA-COMP:9551"/>
        <dbReference type="ChEBI" id="CHEBI:15378"/>
        <dbReference type="ChEBI" id="CHEBI:57856"/>
        <dbReference type="ChEBI" id="CHEBI:59789"/>
        <dbReference type="ChEBI" id="CHEBI:62729"/>
        <dbReference type="ChEBI" id="CHEBI:62731"/>
        <dbReference type="EC" id="2.1.1.222"/>
    </reaction>
</comment>
<sequence>MMSDSTIDLKEADYYRRLADTWWQPDGPFWPLHQLNQLRTRWIAEQWRKRHPMADSEQPLQGLHVLDVGCGGGILSEALARLGAQVHGVDVVARNIEVARRHAKAQNLAVTYECIETDALVRRGDQYDIVFNMEVVEHVANVDLFMAQCNALVKPGGTQFVATINRNWLSFLIAIIGAEYITGYLPKGTHQYGKLQKPEEIRRYLALGGLKVTAREGVAVNPLKRNMRLIPVTWVNYMLMAEKTGTL</sequence>
<dbReference type="Proteomes" id="UP000005953">
    <property type="component" value="Unassembled WGS sequence"/>
</dbReference>
<evidence type="ECO:0000256" key="1">
    <source>
        <dbReference type="ARBA" id="ARBA00022603"/>
    </source>
</evidence>
<name>A4B9Z3_9GAMM</name>
<feature type="binding site" evidence="5">
    <location>
        <position position="39"/>
    </location>
    <ligand>
        <name>S-adenosyl-L-methionine</name>
        <dbReference type="ChEBI" id="CHEBI:59789"/>
    </ligand>
</feature>
<gene>
    <name evidence="5" type="primary">ubiG</name>
    <name evidence="7" type="ORF">MED297_21192</name>
</gene>
<dbReference type="SUPFAM" id="SSF53335">
    <property type="entry name" value="S-adenosyl-L-methionine-dependent methyltransferases"/>
    <property type="match status" value="1"/>
</dbReference>
<dbReference type="OrthoDB" id="9801538at2"/>
<dbReference type="EC" id="2.1.1.64" evidence="5"/>
<feature type="binding site" evidence="5">
    <location>
        <position position="69"/>
    </location>
    <ligand>
        <name>S-adenosyl-L-methionine</name>
        <dbReference type="ChEBI" id="CHEBI:59789"/>
    </ligand>
</feature>
<dbReference type="GO" id="GO:0010420">
    <property type="term" value="F:polyprenyldihydroxybenzoate methyltransferase activity"/>
    <property type="evidence" value="ECO:0007669"/>
    <property type="project" value="InterPro"/>
</dbReference>
<keyword evidence="3 5" id="KW-0831">Ubiquinone biosynthesis</keyword>
<proteinExistence type="inferred from homology"/>
<evidence type="ECO:0000256" key="3">
    <source>
        <dbReference type="ARBA" id="ARBA00022688"/>
    </source>
</evidence>
<dbReference type="AlphaFoldDB" id="A4B9Z3"/>
<evidence type="ECO:0000256" key="2">
    <source>
        <dbReference type="ARBA" id="ARBA00022679"/>
    </source>
</evidence>
<dbReference type="GO" id="GO:0061542">
    <property type="term" value="F:3-demethylubiquinol 3-O-methyltransferase activity"/>
    <property type="evidence" value="ECO:0007669"/>
    <property type="project" value="UniProtKB-UniRule"/>
</dbReference>
<dbReference type="CDD" id="cd02440">
    <property type="entry name" value="AdoMet_MTases"/>
    <property type="match status" value="1"/>
</dbReference>
<dbReference type="PANTHER" id="PTHR43464:SF19">
    <property type="entry name" value="UBIQUINONE BIOSYNTHESIS O-METHYLTRANSFERASE, MITOCHONDRIAL"/>
    <property type="match status" value="1"/>
</dbReference>
<feature type="domain" description="Methyltransferase type 11" evidence="6">
    <location>
        <begin position="66"/>
        <end position="158"/>
    </location>
</feature>
<dbReference type="InterPro" id="IPR010233">
    <property type="entry name" value="UbiG_MeTrfase"/>
</dbReference>
<dbReference type="HAMAP" id="MF_00472">
    <property type="entry name" value="UbiG"/>
    <property type="match status" value="1"/>
</dbReference>
<feature type="binding site" evidence="5">
    <location>
        <position position="90"/>
    </location>
    <ligand>
        <name>S-adenosyl-L-methionine</name>
        <dbReference type="ChEBI" id="CHEBI:59789"/>
    </ligand>
</feature>